<keyword evidence="2 10" id="KW-0444">Lipid biosynthesis</keyword>
<evidence type="ECO:0000256" key="4">
    <source>
        <dbReference type="ARBA" id="ARBA00022692"/>
    </source>
</evidence>
<keyword evidence="5 10" id="KW-0276">Fatty acid metabolism</keyword>
<evidence type="ECO:0000256" key="1">
    <source>
        <dbReference type="ARBA" id="ARBA00004141"/>
    </source>
</evidence>
<feature type="transmembrane region" description="Helical" evidence="10">
    <location>
        <begin position="243"/>
        <end position="261"/>
    </location>
</feature>
<dbReference type="PROSITE" id="PS01188">
    <property type="entry name" value="ELO"/>
    <property type="match status" value="1"/>
</dbReference>
<dbReference type="GO" id="GO:0042761">
    <property type="term" value="P:very long-chain fatty acid biosynthetic process"/>
    <property type="evidence" value="ECO:0007669"/>
    <property type="project" value="TreeGrafter"/>
</dbReference>
<sequence>MIDKLNHVPLTVPNYSYAFNFEKNFVYSDALTTITNHYPYCFYYSAIYVILIFAGKHYMSNRPKFELRGALALWNISLAVFSIFGFLRMWSEVYHVLSYHGFYHSICVPSFLTQDPVAAFWSLLFILSKIVEFGDTVFIVLRKQPLMFLHWYHHVTVLLYAWLCFVETTAYARWNSIVNFFVHSWMYSYYALKATRFNPPKWIAMLITTLQTVQMIWGCFVTITAYNYVKSGQVECHIKPHNAKIGLLIYLSYFILFARFFKQAYLSSKRGMKVKKKNNINDKLIKAN</sequence>
<keyword evidence="7 10" id="KW-0443">Lipid metabolism</keyword>
<dbReference type="Proteomes" id="UP000504631">
    <property type="component" value="Unplaced"/>
</dbReference>
<keyword evidence="3 10" id="KW-0808">Transferase</keyword>
<dbReference type="RefSeq" id="XP_033365463.1">
    <property type="nucleotide sequence ID" value="XM_033509572.1"/>
</dbReference>
<dbReference type="GO" id="GO:0034625">
    <property type="term" value="P:fatty acid elongation, monounsaturated fatty acid"/>
    <property type="evidence" value="ECO:0007669"/>
    <property type="project" value="TreeGrafter"/>
</dbReference>
<dbReference type="InterPro" id="IPR030457">
    <property type="entry name" value="ELO_CS"/>
</dbReference>
<evidence type="ECO:0000256" key="8">
    <source>
        <dbReference type="ARBA" id="ARBA00023136"/>
    </source>
</evidence>
<dbReference type="KEGG" id="bvk:117242679"/>
<dbReference type="PANTHER" id="PTHR11157">
    <property type="entry name" value="FATTY ACID ACYL TRANSFERASE-RELATED"/>
    <property type="match status" value="1"/>
</dbReference>
<dbReference type="GO" id="GO:0019367">
    <property type="term" value="P:fatty acid elongation, saturated fatty acid"/>
    <property type="evidence" value="ECO:0007669"/>
    <property type="project" value="TreeGrafter"/>
</dbReference>
<dbReference type="GeneID" id="117242679"/>
<evidence type="ECO:0000313" key="11">
    <source>
        <dbReference type="Proteomes" id="UP000504631"/>
    </source>
</evidence>
<reference evidence="12" key="1">
    <citation type="submission" date="2025-08" db="UniProtKB">
        <authorList>
            <consortium name="RefSeq"/>
        </authorList>
    </citation>
    <scope>IDENTIFICATION</scope>
    <source>
        <tissue evidence="12">Muscle</tissue>
    </source>
</reference>
<comment type="similarity">
    <text evidence="10">Belongs to the ELO family.</text>
</comment>
<dbReference type="GO" id="GO:0009922">
    <property type="term" value="F:fatty acid elongase activity"/>
    <property type="evidence" value="ECO:0007669"/>
    <property type="project" value="UniProtKB-EC"/>
</dbReference>
<dbReference type="GO" id="GO:0034626">
    <property type="term" value="P:fatty acid elongation, polyunsaturated fatty acid"/>
    <property type="evidence" value="ECO:0007669"/>
    <property type="project" value="TreeGrafter"/>
</dbReference>
<evidence type="ECO:0000256" key="6">
    <source>
        <dbReference type="ARBA" id="ARBA00022989"/>
    </source>
</evidence>
<name>A0A6J3LIW5_9HYME</name>
<evidence type="ECO:0000256" key="9">
    <source>
        <dbReference type="ARBA" id="ARBA00023160"/>
    </source>
</evidence>
<dbReference type="EC" id="2.3.1.199" evidence="10"/>
<evidence type="ECO:0000256" key="7">
    <source>
        <dbReference type="ARBA" id="ARBA00023098"/>
    </source>
</evidence>
<dbReference type="GO" id="GO:0030148">
    <property type="term" value="P:sphingolipid biosynthetic process"/>
    <property type="evidence" value="ECO:0007669"/>
    <property type="project" value="TreeGrafter"/>
</dbReference>
<evidence type="ECO:0000256" key="10">
    <source>
        <dbReference type="RuleBase" id="RU361115"/>
    </source>
</evidence>
<feature type="transmembrane region" description="Helical" evidence="10">
    <location>
        <begin position="148"/>
        <end position="165"/>
    </location>
</feature>
<evidence type="ECO:0000256" key="3">
    <source>
        <dbReference type="ARBA" id="ARBA00022679"/>
    </source>
</evidence>
<feature type="transmembrane region" description="Helical" evidence="10">
    <location>
        <begin position="202"/>
        <end position="223"/>
    </location>
</feature>
<keyword evidence="11" id="KW-1185">Reference proteome</keyword>
<comment type="catalytic activity">
    <reaction evidence="10">
        <text>a very-long-chain acyl-CoA + malonyl-CoA + H(+) = a very-long-chain 3-oxoacyl-CoA + CO2 + CoA</text>
        <dbReference type="Rhea" id="RHEA:32727"/>
        <dbReference type="ChEBI" id="CHEBI:15378"/>
        <dbReference type="ChEBI" id="CHEBI:16526"/>
        <dbReference type="ChEBI" id="CHEBI:57287"/>
        <dbReference type="ChEBI" id="CHEBI:57384"/>
        <dbReference type="ChEBI" id="CHEBI:90725"/>
        <dbReference type="ChEBI" id="CHEBI:90736"/>
        <dbReference type="EC" id="2.3.1.199"/>
    </reaction>
</comment>
<feature type="transmembrane region" description="Helical" evidence="10">
    <location>
        <begin position="71"/>
        <end position="90"/>
    </location>
</feature>
<dbReference type="InterPro" id="IPR002076">
    <property type="entry name" value="ELO_fam"/>
</dbReference>
<dbReference type="GO" id="GO:0005789">
    <property type="term" value="C:endoplasmic reticulum membrane"/>
    <property type="evidence" value="ECO:0007669"/>
    <property type="project" value="TreeGrafter"/>
</dbReference>
<keyword evidence="4 10" id="KW-0812">Transmembrane</keyword>
<keyword evidence="9 10" id="KW-0275">Fatty acid biosynthesis</keyword>
<organism evidence="11 12">
    <name type="scientific">Bombus vosnesenskii</name>
    <dbReference type="NCBI Taxonomy" id="207650"/>
    <lineage>
        <taxon>Eukaryota</taxon>
        <taxon>Metazoa</taxon>
        <taxon>Ecdysozoa</taxon>
        <taxon>Arthropoda</taxon>
        <taxon>Hexapoda</taxon>
        <taxon>Insecta</taxon>
        <taxon>Pterygota</taxon>
        <taxon>Neoptera</taxon>
        <taxon>Endopterygota</taxon>
        <taxon>Hymenoptera</taxon>
        <taxon>Apocrita</taxon>
        <taxon>Aculeata</taxon>
        <taxon>Apoidea</taxon>
        <taxon>Anthophila</taxon>
        <taxon>Apidae</taxon>
        <taxon>Bombus</taxon>
        <taxon>Pyrobombus</taxon>
    </lineage>
</organism>
<evidence type="ECO:0000256" key="2">
    <source>
        <dbReference type="ARBA" id="ARBA00022516"/>
    </source>
</evidence>
<keyword evidence="8 10" id="KW-0472">Membrane</keyword>
<evidence type="ECO:0000256" key="5">
    <source>
        <dbReference type="ARBA" id="ARBA00022832"/>
    </source>
</evidence>
<feature type="transmembrane region" description="Helical" evidence="10">
    <location>
        <begin position="42"/>
        <end position="59"/>
    </location>
</feature>
<dbReference type="AlphaFoldDB" id="A0A6J3LIW5"/>
<dbReference type="PANTHER" id="PTHR11157:SF17">
    <property type="entry name" value="ELONGATION OF VERY LONG CHAIN FATTY ACIDS PROTEIN 6"/>
    <property type="match status" value="1"/>
</dbReference>
<protein>
    <recommendedName>
        <fullName evidence="10">Elongation of very long chain fatty acids protein</fullName>
        <ecNumber evidence="10">2.3.1.199</ecNumber>
    </recommendedName>
    <alternativeName>
        <fullName evidence="10">Very-long-chain 3-oxoacyl-CoA synthase</fullName>
    </alternativeName>
</protein>
<accession>A0A6J3LIW5</accession>
<gene>
    <name evidence="12" type="primary">LOC117242679</name>
</gene>
<dbReference type="Pfam" id="PF01151">
    <property type="entry name" value="ELO"/>
    <property type="match status" value="1"/>
</dbReference>
<feature type="transmembrane region" description="Helical" evidence="10">
    <location>
        <begin position="118"/>
        <end position="141"/>
    </location>
</feature>
<keyword evidence="6 10" id="KW-1133">Transmembrane helix</keyword>
<comment type="subcellular location">
    <subcellularLocation>
        <location evidence="1">Membrane</location>
        <topology evidence="1">Multi-pass membrane protein</topology>
    </subcellularLocation>
</comment>
<evidence type="ECO:0000313" key="12">
    <source>
        <dbReference type="RefSeq" id="XP_033365463.1"/>
    </source>
</evidence>
<proteinExistence type="inferred from homology"/>